<evidence type="ECO:0000313" key="4">
    <source>
        <dbReference type="Proteomes" id="UP000031443"/>
    </source>
</evidence>
<feature type="non-terminal residue" evidence="3">
    <location>
        <position position="1"/>
    </location>
</feature>
<evidence type="ECO:0000256" key="1">
    <source>
        <dbReference type="SAM" id="MobiDB-lite"/>
    </source>
</evidence>
<protein>
    <recommendedName>
        <fullName evidence="2">Maestro-like HEAT-repeats domain-containing protein</fullName>
    </recommendedName>
</protein>
<feature type="compositionally biased region" description="Polar residues" evidence="1">
    <location>
        <begin position="81"/>
        <end position="93"/>
    </location>
</feature>
<dbReference type="EMBL" id="KB552681">
    <property type="protein sequence ID" value="EMP29994.1"/>
    <property type="molecule type" value="Genomic_DNA"/>
</dbReference>
<feature type="region of interest" description="Disordered" evidence="1">
    <location>
        <begin position="81"/>
        <end position="107"/>
    </location>
</feature>
<dbReference type="Pfam" id="PF11414">
    <property type="entry name" value="Suppressor_APC"/>
    <property type="match status" value="1"/>
</dbReference>
<dbReference type="AlphaFoldDB" id="M7AZ13"/>
<dbReference type="Pfam" id="PF21047">
    <property type="entry name" value="HEAT_Maestro"/>
    <property type="match status" value="1"/>
</dbReference>
<feature type="domain" description="Maestro-like HEAT-repeats" evidence="2">
    <location>
        <begin position="169"/>
        <end position="346"/>
    </location>
</feature>
<keyword evidence="4" id="KW-1185">Reference proteome</keyword>
<evidence type="ECO:0000313" key="3">
    <source>
        <dbReference type="EMBL" id="EMP29994.1"/>
    </source>
</evidence>
<evidence type="ECO:0000259" key="2">
    <source>
        <dbReference type="Pfam" id="PF21047"/>
    </source>
</evidence>
<dbReference type="InterPro" id="IPR048465">
    <property type="entry name" value="Maestro-like_HEAT"/>
</dbReference>
<name>M7AZ13_CHEMY</name>
<sequence>LKQMKELEQEKDFLLQGLEMVERAWEWYHQQIQTVQERQKHLGKNKTTNDFFSEGNQSHLGHLLPKLQEVNRCLRELLSTSGKPLNSSSSALTRQVPAAPTPPPALAGPQQAISVLKEQNWLLTKDLHRVLSDLLDAMLGNLLAESPDTDRLHYILEHINYWIVSRVWQERGRAIRSSTALLRFTITLPEFDNSAEFPRMGHRGAQLALSTGDPSKDISWQARERVYRLYQLLLHQRGLTIHEAEDLWCWDWHQDSRLLGYRNTAQVFGKFFSEEQRRFFLWTAVLAIHDPLLRVSQARLVLAFSLLGEAQQLMGDKQEAITANVKRELHIIRHLRQVPEALQGLCL</sequence>
<dbReference type="Proteomes" id="UP000031443">
    <property type="component" value="Unassembled WGS sequence"/>
</dbReference>
<accession>M7AZ13</accession>
<dbReference type="PANTHER" id="PTHR14907:SF3">
    <property type="entry name" value="SUPPRESSOR APC DOMAIN-CONTAINING PROTEIN 2"/>
    <property type="match status" value="1"/>
</dbReference>
<dbReference type="PANTHER" id="PTHR14907">
    <property type="entry name" value="FI14130P"/>
    <property type="match status" value="1"/>
</dbReference>
<dbReference type="InterPro" id="IPR026828">
    <property type="entry name" value="SAPC2_1/2"/>
</dbReference>
<proteinExistence type="predicted"/>
<reference evidence="4" key="1">
    <citation type="journal article" date="2013" name="Nat. Genet.">
        <title>The draft genomes of soft-shell turtle and green sea turtle yield insights into the development and evolution of the turtle-specific body plan.</title>
        <authorList>
            <person name="Wang Z."/>
            <person name="Pascual-Anaya J."/>
            <person name="Zadissa A."/>
            <person name="Li W."/>
            <person name="Niimura Y."/>
            <person name="Huang Z."/>
            <person name="Li C."/>
            <person name="White S."/>
            <person name="Xiong Z."/>
            <person name="Fang D."/>
            <person name="Wang B."/>
            <person name="Ming Y."/>
            <person name="Chen Y."/>
            <person name="Zheng Y."/>
            <person name="Kuraku S."/>
            <person name="Pignatelli M."/>
            <person name="Herrero J."/>
            <person name="Beal K."/>
            <person name="Nozawa M."/>
            <person name="Li Q."/>
            <person name="Wang J."/>
            <person name="Zhang H."/>
            <person name="Yu L."/>
            <person name="Shigenobu S."/>
            <person name="Wang J."/>
            <person name="Liu J."/>
            <person name="Flicek P."/>
            <person name="Searle S."/>
            <person name="Wang J."/>
            <person name="Kuratani S."/>
            <person name="Yin Y."/>
            <person name="Aken B."/>
            <person name="Zhang G."/>
            <person name="Irie N."/>
        </authorList>
    </citation>
    <scope>NUCLEOTIDE SEQUENCE [LARGE SCALE GENOMIC DNA]</scope>
</reference>
<gene>
    <name evidence="3" type="ORF">UY3_12888</name>
</gene>
<organism evidence="3 4">
    <name type="scientific">Chelonia mydas</name>
    <name type="common">Green sea-turtle</name>
    <name type="synonym">Chelonia agassizi</name>
    <dbReference type="NCBI Taxonomy" id="8469"/>
    <lineage>
        <taxon>Eukaryota</taxon>
        <taxon>Metazoa</taxon>
        <taxon>Chordata</taxon>
        <taxon>Craniata</taxon>
        <taxon>Vertebrata</taxon>
        <taxon>Euteleostomi</taxon>
        <taxon>Archelosauria</taxon>
        <taxon>Testudinata</taxon>
        <taxon>Testudines</taxon>
        <taxon>Cryptodira</taxon>
        <taxon>Durocryptodira</taxon>
        <taxon>Americhelydia</taxon>
        <taxon>Chelonioidea</taxon>
        <taxon>Cheloniidae</taxon>
        <taxon>Chelonia</taxon>
    </lineage>
</organism>